<sequence length="37" mass="4138">MSSGFMPDEKEVFNVDKGVVFEALFADDRQPVCVMAK</sequence>
<evidence type="ECO:0000313" key="1">
    <source>
        <dbReference type="EMBL" id="KPW86221.1"/>
    </source>
</evidence>
<accession>A0A0P9PN45</accession>
<dbReference type="AlphaFoldDB" id="A0A0P9PN45"/>
<dbReference type="Proteomes" id="UP000050411">
    <property type="component" value="Unassembled WGS sequence"/>
</dbReference>
<evidence type="ECO:0000313" key="2">
    <source>
        <dbReference type="Proteomes" id="UP000050411"/>
    </source>
</evidence>
<dbReference type="EMBL" id="LJQB01000027">
    <property type="protein sequence ID" value="KPW86221.1"/>
    <property type="molecule type" value="Genomic_DNA"/>
</dbReference>
<proteinExistence type="predicted"/>
<organism evidence="1 2">
    <name type="scientific">Pseudomonas congelans</name>
    <dbReference type="NCBI Taxonomy" id="200452"/>
    <lineage>
        <taxon>Bacteria</taxon>
        <taxon>Pseudomonadati</taxon>
        <taxon>Pseudomonadota</taxon>
        <taxon>Gammaproteobacteria</taxon>
        <taxon>Pseudomonadales</taxon>
        <taxon>Pseudomonadaceae</taxon>
        <taxon>Pseudomonas</taxon>
    </lineage>
</organism>
<comment type="caution">
    <text evidence="1">The sequence shown here is derived from an EMBL/GenBank/DDBJ whole genome shotgun (WGS) entry which is preliminary data.</text>
</comment>
<reference evidence="1 2" key="1">
    <citation type="submission" date="2015-09" db="EMBL/GenBank/DDBJ databases">
        <title>Genome announcement of multiple Pseudomonas syringae strains.</title>
        <authorList>
            <person name="Thakur S."/>
            <person name="Wang P.W."/>
            <person name="Gong Y."/>
            <person name="Weir B.S."/>
            <person name="Guttman D.S."/>
        </authorList>
    </citation>
    <scope>NUCLEOTIDE SEQUENCE [LARGE SCALE GENOMIC DNA]</scope>
    <source>
        <strain evidence="1 2">ICMP19117</strain>
    </source>
</reference>
<name>A0A0P9PN45_9PSED</name>
<dbReference type="PATRIC" id="fig|200452.3.peg.2705"/>
<gene>
    <name evidence="1" type="ORF">ALO92_101391</name>
</gene>
<protein>
    <submittedName>
        <fullName evidence="1">Uncharacterized protein</fullName>
    </submittedName>
</protein>